<feature type="binding site" evidence="7">
    <location>
        <begin position="9"/>
        <end position="10"/>
    </location>
    <ligand>
        <name>substrate</name>
    </ligand>
</feature>
<comment type="catalytic activity">
    <reaction evidence="1 7">
        <text>L-glutamate = D-glutamate</text>
        <dbReference type="Rhea" id="RHEA:12813"/>
        <dbReference type="ChEBI" id="CHEBI:29985"/>
        <dbReference type="ChEBI" id="CHEBI:29986"/>
        <dbReference type="EC" id="5.1.1.3"/>
    </reaction>
</comment>
<evidence type="ECO:0000313" key="9">
    <source>
        <dbReference type="Proteomes" id="UP000714380"/>
    </source>
</evidence>
<keyword evidence="3 7" id="KW-0133">Cell shape</keyword>
<proteinExistence type="inferred from homology"/>
<feature type="binding site" evidence="7">
    <location>
        <begin position="74"/>
        <end position="75"/>
    </location>
    <ligand>
        <name>substrate</name>
    </ligand>
</feature>
<dbReference type="PANTHER" id="PTHR21198">
    <property type="entry name" value="GLUTAMATE RACEMASE"/>
    <property type="match status" value="1"/>
</dbReference>
<gene>
    <name evidence="7" type="primary">murI</name>
    <name evidence="8" type="ORF">I9W95_04015</name>
</gene>
<feature type="binding site" evidence="7">
    <location>
        <begin position="184"/>
        <end position="185"/>
    </location>
    <ligand>
        <name>substrate</name>
    </ligand>
</feature>
<dbReference type="InterPro" id="IPR015942">
    <property type="entry name" value="Asp/Glu/hydantoin_racemase"/>
</dbReference>
<protein>
    <recommendedName>
        <fullName evidence="2 7">Glutamate racemase</fullName>
        <ecNumber evidence="2 7">5.1.1.3</ecNumber>
    </recommendedName>
</protein>
<dbReference type="RefSeq" id="WP_225672098.1">
    <property type="nucleotide sequence ID" value="NZ_JAEDAH010000018.1"/>
</dbReference>
<organism evidence="8 9">
    <name type="scientific">Thalassolituus marinus</name>
    <dbReference type="NCBI Taxonomy" id="671053"/>
    <lineage>
        <taxon>Bacteria</taxon>
        <taxon>Pseudomonadati</taxon>
        <taxon>Pseudomonadota</taxon>
        <taxon>Gammaproteobacteria</taxon>
        <taxon>Oceanospirillales</taxon>
        <taxon>Oceanospirillaceae</taxon>
        <taxon>Thalassolituus</taxon>
    </lineage>
</organism>
<comment type="function">
    <text evidence="7">Provides the (R)-glutamate required for cell wall biosynthesis.</text>
</comment>
<dbReference type="PANTHER" id="PTHR21198:SF2">
    <property type="entry name" value="GLUTAMATE RACEMASE"/>
    <property type="match status" value="1"/>
</dbReference>
<dbReference type="InterPro" id="IPR018187">
    <property type="entry name" value="Asp/Glu_racemase_AS_1"/>
</dbReference>
<evidence type="ECO:0000313" key="8">
    <source>
        <dbReference type="EMBL" id="MCA6062767.1"/>
    </source>
</evidence>
<reference evidence="8 9" key="1">
    <citation type="submission" date="2020-12" db="EMBL/GenBank/DDBJ databases">
        <title>Novel Thalassolituus-related marine hydrocarbonoclastic bacteria mediated algae-derived hydrocarbons mineralization in twilight zone of the northern South China Sea.</title>
        <authorList>
            <person name="Dong C."/>
        </authorList>
    </citation>
    <scope>NUCLEOTIDE SEQUENCE [LARGE SCALE GENOMIC DNA]</scope>
    <source>
        <strain evidence="8 9">IMCC1826</strain>
    </source>
</reference>
<evidence type="ECO:0000256" key="7">
    <source>
        <dbReference type="HAMAP-Rule" id="MF_00258"/>
    </source>
</evidence>
<dbReference type="PROSITE" id="PS00923">
    <property type="entry name" value="ASP_GLU_RACEMASE_1"/>
    <property type="match status" value="1"/>
</dbReference>
<dbReference type="Gene3D" id="3.40.50.1860">
    <property type="match status" value="2"/>
</dbReference>
<dbReference type="EMBL" id="JAEDAH010000018">
    <property type="protein sequence ID" value="MCA6062767.1"/>
    <property type="molecule type" value="Genomic_DNA"/>
</dbReference>
<comment type="similarity">
    <text evidence="7">Belongs to the aspartate/glutamate racemases family.</text>
</comment>
<feature type="binding site" evidence="7">
    <location>
        <begin position="41"/>
        <end position="42"/>
    </location>
    <ligand>
        <name>substrate</name>
    </ligand>
</feature>
<dbReference type="HAMAP" id="MF_00258">
    <property type="entry name" value="Glu_racemase"/>
    <property type="match status" value="1"/>
</dbReference>
<accession>A0ABS7ZM56</accession>
<dbReference type="Proteomes" id="UP000714380">
    <property type="component" value="Unassembled WGS sequence"/>
</dbReference>
<dbReference type="InterPro" id="IPR033134">
    <property type="entry name" value="Asp/Glu_racemase_AS_2"/>
</dbReference>
<dbReference type="PROSITE" id="PS00924">
    <property type="entry name" value="ASP_GLU_RACEMASE_2"/>
    <property type="match status" value="1"/>
</dbReference>
<name>A0ABS7ZM56_9GAMM</name>
<evidence type="ECO:0000256" key="3">
    <source>
        <dbReference type="ARBA" id="ARBA00022960"/>
    </source>
</evidence>
<dbReference type="InterPro" id="IPR004391">
    <property type="entry name" value="Glu_race"/>
</dbReference>
<keyword evidence="5 7" id="KW-0413">Isomerase</keyword>
<evidence type="ECO:0000256" key="6">
    <source>
        <dbReference type="ARBA" id="ARBA00023316"/>
    </source>
</evidence>
<dbReference type="InterPro" id="IPR001920">
    <property type="entry name" value="Asp/Glu_race"/>
</dbReference>
<evidence type="ECO:0000256" key="4">
    <source>
        <dbReference type="ARBA" id="ARBA00022984"/>
    </source>
</evidence>
<dbReference type="GO" id="GO:0008881">
    <property type="term" value="F:glutamate racemase activity"/>
    <property type="evidence" value="ECO:0007669"/>
    <property type="project" value="UniProtKB-EC"/>
</dbReference>
<dbReference type="EC" id="5.1.1.3" evidence="2 7"/>
<dbReference type="SUPFAM" id="SSF53681">
    <property type="entry name" value="Aspartate/glutamate racemase"/>
    <property type="match status" value="2"/>
</dbReference>
<dbReference type="Pfam" id="PF01177">
    <property type="entry name" value="Asp_Glu_race"/>
    <property type="match status" value="1"/>
</dbReference>
<comment type="pathway">
    <text evidence="7">Cell wall biogenesis; peptidoglycan biosynthesis.</text>
</comment>
<keyword evidence="6 7" id="KW-0961">Cell wall biogenesis/degradation</keyword>
<evidence type="ECO:0000256" key="5">
    <source>
        <dbReference type="ARBA" id="ARBA00023235"/>
    </source>
</evidence>
<keyword evidence="9" id="KW-1185">Reference proteome</keyword>
<dbReference type="NCBIfam" id="TIGR00067">
    <property type="entry name" value="glut_race"/>
    <property type="match status" value="1"/>
</dbReference>
<feature type="active site" description="Proton donor/acceptor" evidence="7">
    <location>
        <position position="183"/>
    </location>
</feature>
<sequence>MKSSVLIFDSGVGGLSILSEIRQKTPAPDLFYLMDNAFFPYGIKPDDVLISRILSVCLKAVDQLSPDVLVIACNTASTLVLDELRSRLSIPVVGVVPAIKVAAELTPDNRIGLLATPATVNRPYTDRLISDFASHCEVTRFGSSHLVQWAEDYLISGDVPAELFGHLNPWLQQHPMSHIVLGCTHFPLLRDAMESLWPETCWVDSGEAIARRVASLMSAQNDTDSGKLSLFWTDAEKPPQGALRYLQRLGEVLQSGPLSI</sequence>
<keyword evidence="4 7" id="KW-0573">Peptidoglycan synthesis</keyword>
<evidence type="ECO:0000256" key="1">
    <source>
        <dbReference type="ARBA" id="ARBA00001602"/>
    </source>
</evidence>
<feature type="active site" description="Proton donor/acceptor" evidence="7">
    <location>
        <position position="73"/>
    </location>
</feature>
<comment type="caution">
    <text evidence="8">The sequence shown here is derived from an EMBL/GenBank/DDBJ whole genome shotgun (WGS) entry which is preliminary data.</text>
</comment>
<evidence type="ECO:0000256" key="2">
    <source>
        <dbReference type="ARBA" id="ARBA00013090"/>
    </source>
</evidence>